<sequence>MSEVAGDYREVYEVQVNEEEGPQAPKVDLRLARDDETQLWSHKRATPSDSTSSGGVQSEGVPRQLQMGRDTHFSYCAVKGLKETMYKMREDDVDTSVDELLSTAVRESLFLEDPGVWEAQERAPEHLRHASNREELLEALTEEKPLPWTYNRVVEQIGVNQYEDLTETPAPPLMNGIVLKILRRRPPASSSSGLQRPRVAAPETMETTSDVGLCWWNTIADEEWSETATAFWSEGTAAVAVAVDMPDIEVRNFIASEAFKEEAGRPKHGMSYLDFMIRGMNIEVGDAATGRLDDFLFGGASGDAEWQQILKKIKDKFRWGDWEEDTFTQCGVLITQTPEGFELSQKKYVEEHVVEVPLPSSRRKTPKAETTDREKTALRATLGAAEALAAVNGEVLSRKGAEKRSNLEMSGLKAGGAKELEMFYKMQYQWRQSVSDVSLPLLPAVRFQGPGSVEPQINAWQVDALLFDIKRRRMSASEFLDRRYFGESLDRGGGNPRPSDMWTSRLAQEDDNEPPDDPRKSRPARRHQEEPEPEIADSEAVKFKEMIAVGFHIEHVPVQQGIKICGGVNRVKEVIALGFQIEHASVQDVKIRGASFKERALKIGITSEVFQELAEDSAVDAWIRNVLKEGPGSAGVVFTPDTTPANSLVDLFVDQLESDILHYVGPERCVSRAQEMMSVKKDKTLNVDPEGRVRVASKPNELRCETSSDAKLRAAWGRRTLAMDLAGLCSYIEVEKWVQHLFSIQAREVPKGMSPISANQLIQADRALFVHASERLMGRLTAPTGAPKPLDSVIQDLLRSQFMQFVQPAPLETVVESREDQWAAANRLDPGRDTAWRRFVSFSCLLGTSVFPAEARSTGTLSFPLGFSLSQRIVSSLTCSGMLTLQLPDSHQRASGALKTPSGIRGHAENLS</sequence>
<accession>A0A1Q9CGX4</accession>
<protein>
    <submittedName>
        <fullName evidence="2">Uncharacterized protein</fullName>
    </submittedName>
</protein>
<evidence type="ECO:0000313" key="3">
    <source>
        <dbReference type="Proteomes" id="UP000186817"/>
    </source>
</evidence>
<feature type="compositionally biased region" description="Polar residues" evidence="1">
    <location>
        <begin position="47"/>
        <end position="56"/>
    </location>
</feature>
<feature type="compositionally biased region" description="Basic and acidic residues" evidence="1">
    <location>
        <begin position="27"/>
        <end position="36"/>
    </location>
</feature>
<comment type="caution">
    <text evidence="2">The sequence shown here is derived from an EMBL/GenBank/DDBJ whole genome shotgun (WGS) entry which is preliminary data.</text>
</comment>
<gene>
    <name evidence="2" type="ORF">AK812_SmicGene37215</name>
</gene>
<feature type="region of interest" description="Disordered" evidence="1">
    <location>
        <begin position="487"/>
        <end position="537"/>
    </location>
</feature>
<dbReference type="OrthoDB" id="417214at2759"/>
<dbReference type="EMBL" id="LSRX01001219">
    <property type="protein sequence ID" value="OLP82170.1"/>
    <property type="molecule type" value="Genomic_DNA"/>
</dbReference>
<evidence type="ECO:0000256" key="1">
    <source>
        <dbReference type="SAM" id="MobiDB-lite"/>
    </source>
</evidence>
<keyword evidence="3" id="KW-1185">Reference proteome</keyword>
<name>A0A1Q9CGX4_SYMMI</name>
<organism evidence="2 3">
    <name type="scientific">Symbiodinium microadriaticum</name>
    <name type="common">Dinoflagellate</name>
    <name type="synonym">Zooxanthella microadriatica</name>
    <dbReference type="NCBI Taxonomy" id="2951"/>
    <lineage>
        <taxon>Eukaryota</taxon>
        <taxon>Sar</taxon>
        <taxon>Alveolata</taxon>
        <taxon>Dinophyceae</taxon>
        <taxon>Suessiales</taxon>
        <taxon>Symbiodiniaceae</taxon>
        <taxon>Symbiodinium</taxon>
    </lineage>
</organism>
<dbReference type="Proteomes" id="UP000186817">
    <property type="component" value="Unassembled WGS sequence"/>
</dbReference>
<dbReference type="AlphaFoldDB" id="A0A1Q9CGX4"/>
<feature type="compositionally biased region" description="Basic and acidic residues" evidence="1">
    <location>
        <begin position="1"/>
        <end position="12"/>
    </location>
</feature>
<evidence type="ECO:0000313" key="2">
    <source>
        <dbReference type="EMBL" id="OLP82170.1"/>
    </source>
</evidence>
<reference evidence="2 3" key="1">
    <citation type="submission" date="2016-02" db="EMBL/GenBank/DDBJ databases">
        <title>Genome analysis of coral dinoflagellate symbionts highlights evolutionary adaptations to a symbiotic lifestyle.</title>
        <authorList>
            <person name="Aranda M."/>
            <person name="Li Y."/>
            <person name="Liew Y.J."/>
            <person name="Baumgarten S."/>
            <person name="Simakov O."/>
            <person name="Wilson M."/>
            <person name="Piel J."/>
            <person name="Ashoor H."/>
            <person name="Bougouffa S."/>
            <person name="Bajic V.B."/>
            <person name="Ryu T."/>
            <person name="Ravasi T."/>
            <person name="Bayer T."/>
            <person name="Micklem G."/>
            <person name="Kim H."/>
            <person name="Bhak J."/>
            <person name="Lajeunesse T.C."/>
            <person name="Voolstra C.R."/>
        </authorList>
    </citation>
    <scope>NUCLEOTIDE SEQUENCE [LARGE SCALE GENOMIC DNA]</scope>
    <source>
        <strain evidence="2 3">CCMP2467</strain>
    </source>
</reference>
<feature type="region of interest" description="Disordered" evidence="1">
    <location>
        <begin position="1"/>
        <end position="65"/>
    </location>
</feature>
<feature type="region of interest" description="Disordered" evidence="1">
    <location>
        <begin position="893"/>
        <end position="912"/>
    </location>
</feature>
<proteinExistence type="predicted"/>
<feature type="compositionally biased region" description="Basic and acidic residues" evidence="1">
    <location>
        <begin position="516"/>
        <end position="530"/>
    </location>
</feature>